<dbReference type="FunFam" id="2.40.50.140:FF:000020">
    <property type="entry name" value="60S ribosomal protein L2"/>
    <property type="match status" value="1"/>
</dbReference>
<evidence type="ECO:0000259" key="5">
    <source>
        <dbReference type="SMART" id="SM01382"/>
    </source>
</evidence>
<dbReference type="PANTHER" id="PTHR13691:SF16">
    <property type="entry name" value="LARGE RIBOSOMAL SUBUNIT PROTEIN UL2"/>
    <property type="match status" value="1"/>
</dbReference>
<accession>A0D0E8</accession>
<dbReference type="SUPFAM" id="SSF50104">
    <property type="entry name" value="Translation proteins SH3-like domain"/>
    <property type="match status" value="1"/>
</dbReference>
<reference evidence="7 8" key="1">
    <citation type="journal article" date="2006" name="Nature">
        <title>Global trends of whole-genome duplications revealed by the ciliate Paramecium tetraurelia.</title>
        <authorList>
            <consortium name="Genoscope"/>
            <person name="Aury J.-M."/>
            <person name="Jaillon O."/>
            <person name="Duret L."/>
            <person name="Noel B."/>
            <person name="Jubin C."/>
            <person name="Porcel B.M."/>
            <person name="Segurens B."/>
            <person name="Daubin V."/>
            <person name="Anthouard V."/>
            <person name="Aiach N."/>
            <person name="Arnaiz O."/>
            <person name="Billaut A."/>
            <person name="Beisson J."/>
            <person name="Blanc I."/>
            <person name="Bouhouche K."/>
            <person name="Camara F."/>
            <person name="Duharcourt S."/>
            <person name="Guigo R."/>
            <person name="Gogendeau D."/>
            <person name="Katinka M."/>
            <person name="Keller A.-M."/>
            <person name="Kissmehl R."/>
            <person name="Klotz C."/>
            <person name="Koll F."/>
            <person name="Le Moue A."/>
            <person name="Lepere C."/>
            <person name="Malinsky S."/>
            <person name="Nowacki M."/>
            <person name="Nowak J.K."/>
            <person name="Plattner H."/>
            <person name="Poulain J."/>
            <person name="Ruiz F."/>
            <person name="Serrano V."/>
            <person name="Zagulski M."/>
            <person name="Dessen P."/>
            <person name="Betermier M."/>
            <person name="Weissenbach J."/>
            <person name="Scarpelli C."/>
            <person name="Schachter V."/>
            <person name="Sperling L."/>
            <person name="Meyer E."/>
            <person name="Cohen J."/>
            <person name="Wincker P."/>
        </authorList>
    </citation>
    <scope>NUCLEOTIDE SEQUENCE [LARGE SCALE GENOMIC DNA]</scope>
    <source>
        <strain evidence="7 8">Stock d4-2</strain>
    </source>
</reference>
<dbReference type="HAMAP" id="MF_01320_A">
    <property type="entry name" value="Ribosomal_uL2_A"/>
    <property type="match status" value="1"/>
</dbReference>
<keyword evidence="8" id="KW-1185">Reference proteome</keyword>
<comment type="similarity">
    <text evidence="1">Belongs to the universal ribosomal protein uL2 family.</text>
</comment>
<dbReference type="InterPro" id="IPR023672">
    <property type="entry name" value="Ribosomal_uL2_arc_euk"/>
</dbReference>
<dbReference type="AlphaFoldDB" id="A0D0E8"/>
<dbReference type="InParanoid" id="A0D0E8"/>
<keyword evidence="2" id="KW-0689">Ribosomal protein</keyword>
<evidence type="ECO:0000259" key="6">
    <source>
        <dbReference type="SMART" id="SM01383"/>
    </source>
</evidence>
<dbReference type="InterPro" id="IPR008991">
    <property type="entry name" value="Translation_prot_SH3-like_sf"/>
</dbReference>
<dbReference type="InterPro" id="IPR002171">
    <property type="entry name" value="Ribosomal_uL2"/>
</dbReference>
<dbReference type="Proteomes" id="UP000000600">
    <property type="component" value="Unassembled WGS sequence"/>
</dbReference>
<dbReference type="GO" id="GO:0022625">
    <property type="term" value="C:cytosolic large ribosomal subunit"/>
    <property type="evidence" value="ECO:0000318"/>
    <property type="project" value="GO_Central"/>
</dbReference>
<keyword evidence="3" id="KW-0687">Ribonucleoprotein</keyword>
<evidence type="ECO:0000256" key="4">
    <source>
        <dbReference type="SAM" id="MobiDB-lite"/>
    </source>
</evidence>
<dbReference type="SMART" id="SM01382">
    <property type="entry name" value="Ribosomal_L2_C"/>
    <property type="match status" value="1"/>
</dbReference>
<dbReference type="Gene3D" id="4.10.950.10">
    <property type="entry name" value="Ribosomal protein L2, domain 3"/>
    <property type="match status" value="1"/>
</dbReference>
<evidence type="ECO:0000313" key="7">
    <source>
        <dbReference type="EMBL" id="CAK76515.1"/>
    </source>
</evidence>
<dbReference type="Gene3D" id="2.30.30.30">
    <property type="match status" value="1"/>
</dbReference>
<dbReference type="FunFam" id="4.10.950.10:FF:000002">
    <property type="entry name" value="60S ribosomal protein L2"/>
    <property type="match status" value="1"/>
</dbReference>
<dbReference type="KEGG" id="ptm:GSPATT00012067001"/>
<dbReference type="FunCoup" id="A0D0E8">
    <property type="interactions" value="160"/>
</dbReference>
<evidence type="ECO:0000256" key="2">
    <source>
        <dbReference type="ARBA" id="ARBA00022980"/>
    </source>
</evidence>
<dbReference type="EMBL" id="CT868241">
    <property type="protein sequence ID" value="CAK76515.1"/>
    <property type="molecule type" value="Genomic_DNA"/>
</dbReference>
<dbReference type="GO" id="GO:0002181">
    <property type="term" value="P:cytoplasmic translation"/>
    <property type="evidence" value="ECO:0000318"/>
    <property type="project" value="GO_Central"/>
</dbReference>
<dbReference type="eggNOG" id="KOG2309">
    <property type="taxonomic scope" value="Eukaryota"/>
</dbReference>
<dbReference type="GO" id="GO:0003735">
    <property type="term" value="F:structural constituent of ribosome"/>
    <property type="evidence" value="ECO:0000318"/>
    <property type="project" value="GO_Central"/>
</dbReference>
<evidence type="ECO:0000313" key="8">
    <source>
        <dbReference type="Proteomes" id="UP000000600"/>
    </source>
</evidence>
<dbReference type="PROSITE" id="PS00467">
    <property type="entry name" value="RIBOSOMAL_L2"/>
    <property type="match status" value="1"/>
</dbReference>
<dbReference type="SUPFAM" id="SSF50249">
    <property type="entry name" value="Nucleic acid-binding proteins"/>
    <property type="match status" value="1"/>
</dbReference>
<dbReference type="InterPro" id="IPR014726">
    <property type="entry name" value="Ribosomal_uL2_dom3"/>
</dbReference>
<dbReference type="HOGENOM" id="CLU_509491_0_0_1"/>
<dbReference type="STRING" id="5888.A0D0E8"/>
<dbReference type="InterPro" id="IPR022671">
    <property type="entry name" value="Ribosomal_uL2_CS"/>
</dbReference>
<feature type="domain" description="Large ribosomal subunit protein uL2 RNA-binding" evidence="6">
    <location>
        <begin position="279"/>
        <end position="359"/>
    </location>
</feature>
<dbReference type="Pfam" id="PF03947">
    <property type="entry name" value="Ribosomal_L2_C"/>
    <property type="match status" value="1"/>
</dbReference>
<dbReference type="Gene3D" id="2.40.50.140">
    <property type="entry name" value="Nucleic acid-binding proteins"/>
    <property type="match status" value="1"/>
</dbReference>
<dbReference type="SMART" id="SM01383">
    <property type="entry name" value="Ribosomal_L2"/>
    <property type="match status" value="1"/>
</dbReference>
<evidence type="ECO:0000256" key="1">
    <source>
        <dbReference type="ARBA" id="ARBA00005636"/>
    </source>
</evidence>
<proteinExistence type="inferred from homology"/>
<dbReference type="InterPro" id="IPR014722">
    <property type="entry name" value="Rib_uL2_dom2"/>
</dbReference>
<feature type="domain" description="Large ribosomal subunit protein uL2 C-terminal" evidence="5">
    <location>
        <begin position="365"/>
        <end position="500"/>
    </location>
</feature>
<dbReference type="PANTHER" id="PTHR13691">
    <property type="entry name" value="RIBOSOMAL PROTEIN L2"/>
    <property type="match status" value="1"/>
</dbReference>
<dbReference type="FunFam" id="2.30.30.30:FF:000006">
    <property type="entry name" value="60S ribosomal protein L8"/>
    <property type="match status" value="1"/>
</dbReference>
<feature type="region of interest" description="Disordered" evidence="4">
    <location>
        <begin position="474"/>
        <end position="495"/>
    </location>
</feature>
<evidence type="ECO:0000256" key="3">
    <source>
        <dbReference type="ARBA" id="ARBA00023274"/>
    </source>
</evidence>
<protein>
    <submittedName>
        <fullName evidence="7">Uncharacterized protein</fullName>
    </submittedName>
</protein>
<dbReference type="GeneID" id="5029696"/>
<dbReference type="InterPro" id="IPR022669">
    <property type="entry name" value="Ribosomal_uL2_C"/>
</dbReference>
<dbReference type="Pfam" id="PF00181">
    <property type="entry name" value="Ribosomal_L2_N"/>
    <property type="match status" value="1"/>
</dbReference>
<organism evidence="7 8">
    <name type="scientific">Paramecium tetraurelia</name>
    <dbReference type="NCBI Taxonomy" id="5888"/>
    <lineage>
        <taxon>Eukaryota</taxon>
        <taxon>Sar</taxon>
        <taxon>Alveolata</taxon>
        <taxon>Ciliophora</taxon>
        <taxon>Intramacronucleata</taxon>
        <taxon>Oligohymenophorea</taxon>
        <taxon>Peniculida</taxon>
        <taxon>Parameciidae</taxon>
        <taxon>Paramecium</taxon>
    </lineage>
</organism>
<dbReference type="NCBIfam" id="NF007180">
    <property type="entry name" value="PRK09612.1"/>
    <property type="match status" value="1"/>
</dbReference>
<gene>
    <name evidence="7" type="ORF">GSPATT00012067001</name>
</gene>
<dbReference type="RefSeq" id="XP_001443912.1">
    <property type="nucleotide sequence ID" value="XM_001443875.2"/>
</dbReference>
<sequence length="535" mass="61571">MEYERITVTKRGIEVQQQLKQILGFKENRQIGTLRKKEYSENVLSRQKEQEIHTSSFLEPRQDKQEQINMFLTNRFSNRQKYIKKEMEKLGQRKTKFGGSFQSESHRSFKCLDFRQMQYLKSKYTDGFFLTKQNQQIKTLSKPQGQEMQQGEDKYLAFKQSKLERMIKKHEQFDLQTQSIPTYEKGSKREPNFMSELVKSMEKRDISSRVESIKEINQKYGNSVDLLEYQSLSKERFQESMSNLHFNKYERLWKTLRYILKFKKIFLNMGKRIRTQRKGKSNSVFKAHQNQRVGSPQYRHLDYAERHGYVRGVINEIIHDPGRGAPLAKVEFNDPYKYKKQTKLFIAPEGAYTGQYIYCGAKAQLATGNVLPIGQIPEGTVVCNLEEHPGDKGALGRATGCYATIIGHSDDGAQTRVRLPSGTRKTLSSLCRATVGLISGGGRTEKPILKAGRQFHKYRRLRKVWPRVRGVAMNPVDHPHGGGNQQHIGHPSTLSRYAPPGQKVGLVAARRSGLLRGGAQLKQMDEDLAAQQAKK</sequence>
<dbReference type="InterPro" id="IPR012340">
    <property type="entry name" value="NA-bd_OB-fold"/>
</dbReference>
<dbReference type="OrthoDB" id="283117at2759"/>
<name>A0D0E8_PARTE</name>
<dbReference type="InterPro" id="IPR022666">
    <property type="entry name" value="Ribosomal_uL2_RNA-bd_dom"/>
</dbReference>
<dbReference type="GO" id="GO:0003723">
    <property type="term" value="F:RNA binding"/>
    <property type="evidence" value="ECO:0000318"/>
    <property type="project" value="GO_Central"/>
</dbReference>